<organism evidence="1">
    <name type="scientific">Acetithermum autotrophicum</name>
    <dbReference type="NCBI Taxonomy" id="1446466"/>
    <lineage>
        <taxon>Bacteria</taxon>
        <taxon>Candidatus Bipolaricaulota</taxon>
        <taxon>Candidatus Acetithermum</taxon>
    </lineage>
</organism>
<evidence type="ECO:0008006" key="2">
    <source>
        <dbReference type="Google" id="ProtNLM"/>
    </source>
</evidence>
<dbReference type="EMBL" id="AP011803">
    <property type="protein sequence ID" value="BAL59691.1"/>
    <property type="molecule type" value="Genomic_DNA"/>
</dbReference>
<name>H5SVR2_ACEAU</name>
<protein>
    <recommendedName>
        <fullName evidence="2">DUF5678 domain-containing protein</fullName>
    </recommendedName>
</protein>
<evidence type="ECO:0000313" key="1">
    <source>
        <dbReference type="EMBL" id="BAL59691.1"/>
    </source>
</evidence>
<proteinExistence type="predicted"/>
<reference evidence="1" key="2">
    <citation type="journal article" date="2012" name="PLoS ONE">
        <title>A Deeply Branching Thermophilic Bacterium with an Ancient Acetyl-CoA Pathway Dominates a Subsurface Ecosystem.</title>
        <authorList>
            <person name="Takami H."/>
            <person name="Noguchi H."/>
            <person name="Takaki Y."/>
            <person name="Uchiyama I."/>
            <person name="Toyoda A."/>
            <person name="Nishi S."/>
            <person name="Chee G.-J."/>
            <person name="Arai W."/>
            <person name="Nunoura T."/>
            <person name="Itoh T."/>
            <person name="Hattori M."/>
            <person name="Takai K."/>
        </authorList>
    </citation>
    <scope>NUCLEOTIDE SEQUENCE</scope>
</reference>
<reference evidence="1" key="1">
    <citation type="journal article" date="2005" name="Environ. Microbiol.">
        <title>Genetic and functional properties of uncultivated thermophilic crenarchaeotes from a subsurface gold mine as revealed by analysis of genome fragments.</title>
        <authorList>
            <person name="Nunoura T."/>
            <person name="Hirayama H."/>
            <person name="Takami H."/>
            <person name="Oida H."/>
            <person name="Nishi S."/>
            <person name="Shimamura S."/>
            <person name="Suzuki Y."/>
            <person name="Inagaki F."/>
            <person name="Takai K."/>
            <person name="Nealson K.H."/>
            <person name="Horikoshi K."/>
        </authorList>
    </citation>
    <scope>NUCLEOTIDE SEQUENCE</scope>
</reference>
<dbReference type="AlphaFoldDB" id="H5SVR2"/>
<sequence>MLEKELKYFEDHKDELLKHYENQFVLIKDDQFIGAFTTEAEAYAAGVQRFGNQPFLIKRVTRDEEIVHFPALTLGLLNARS</sequence>
<gene>
    <name evidence="1" type="ORF">HGMM_OP4C327</name>
</gene>
<accession>H5SVR2</accession>